<proteinExistence type="predicted"/>
<keyword evidence="4" id="KW-1185">Reference proteome</keyword>
<keyword evidence="2" id="KW-0732">Signal</keyword>
<evidence type="ECO:0000256" key="2">
    <source>
        <dbReference type="SAM" id="SignalP"/>
    </source>
</evidence>
<comment type="caution">
    <text evidence="3">The sequence shown here is derived from an EMBL/GenBank/DDBJ whole genome shotgun (WGS) entry which is preliminary data.</text>
</comment>
<dbReference type="Proteomes" id="UP001492380">
    <property type="component" value="Unassembled WGS sequence"/>
</dbReference>
<feature type="chain" id="PRO_5046028096" evidence="2">
    <location>
        <begin position="20"/>
        <end position="124"/>
    </location>
</feature>
<evidence type="ECO:0000313" key="3">
    <source>
        <dbReference type="EMBL" id="KAK8238345.1"/>
    </source>
</evidence>
<sequence length="124" mass="13692">MPFHHSIFQLCLCAARVLSPRLVSTTSSIYKVQLLCDCPFFFFFPLSPRYPKLPSTCLLHPPHRRPVSSARPPSRSFPLSFSRTLHQSLLCPLHLCAPFRPPPSAPLDNNGPTAAPSPESSAPS</sequence>
<feature type="signal peptide" evidence="2">
    <location>
        <begin position="1"/>
        <end position="19"/>
    </location>
</feature>
<organism evidence="3 4">
    <name type="scientific">Phyllosticta capitalensis</name>
    <dbReference type="NCBI Taxonomy" id="121624"/>
    <lineage>
        <taxon>Eukaryota</taxon>
        <taxon>Fungi</taxon>
        <taxon>Dikarya</taxon>
        <taxon>Ascomycota</taxon>
        <taxon>Pezizomycotina</taxon>
        <taxon>Dothideomycetes</taxon>
        <taxon>Dothideomycetes incertae sedis</taxon>
        <taxon>Botryosphaeriales</taxon>
        <taxon>Phyllostictaceae</taxon>
        <taxon>Phyllosticta</taxon>
    </lineage>
</organism>
<evidence type="ECO:0000313" key="4">
    <source>
        <dbReference type="Proteomes" id="UP001492380"/>
    </source>
</evidence>
<gene>
    <name evidence="3" type="ORF">HDK90DRAFT_223274</name>
</gene>
<evidence type="ECO:0000256" key="1">
    <source>
        <dbReference type="SAM" id="MobiDB-lite"/>
    </source>
</evidence>
<feature type="compositionally biased region" description="Low complexity" evidence="1">
    <location>
        <begin position="112"/>
        <end position="124"/>
    </location>
</feature>
<protein>
    <submittedName>
        <fullName evidence="3">Uncharacterized protein</fullName>
    </submittedName>
</protein>
<feature type="region of interest" description="Disordered" evidence="1">
    <location>
        <begin position="102"/>
        <end position="124"/>
    </location>
</feature>
<reference evidence="3 4" key="1">
    <citation type="submission" date="2024-04" db="EMBL/GenBank/DDBJ databases">
        <title>Phyllosticta paracitricarpa is synonymous to the EU quarantine fungus P. citricarpa based on phylogenomic analyses.</title>
        <authorList>
            <consortium name="Lawrence Berkeley National Laboratory"/>
            <person name="Van Ingen-Buijs V.A."/>
            <person name="Van Westerhoven A.C."/>
            <person name="Haridas S."/>
            <person name="Skiadas P."/>
            <person name="Martin F."/>
            <person name="Groenewald J.Z."/>
            <person name="Crous P.W."/>
            <person name="Seidl M.F."/>
        </authorList>
    </citation>
    <scope>NUCLEOTIDE SEQUENCE [LARGE SCALE GENOMIC DNA]</scope>
    <source>
        <strain evidence="3 4">CBS 123374</strain>
    </source>
</reference>
<accession>A0ABR1YTP1</accession>
<name>A0ABR1YTP1_9PEZI</name>
<dbReference type="EMBL" id="JBBWRZ010000004">
    <property type="protein sequence ID" value="KAK8238345.1"/>
    <property type="molecule type" value="Genomic_DNA"/>
</dbReference>